<comment type="caution">
    <text evidence="3">The sequence shown here is derived from an EMBL/GenBank/DDBJ whole genome shotgun (WGS) entry which is preliminary data.</text>
</comment>
<feature type="region of interest" description="Disordered" evidence="2">
    <location>
        <begin position="376"/>
        <end position="454"/>
    </location>
</feature>
<organism evidence="3 4">
    <name type="scientific">Antrodiella citrinella</name>
    <dbReference type="NCBI Taxonomy" id="2447956"/>
    <lineage>
        <taxon>Eukaryota</taxon>
        <taxon>Fungi</taxon>
        <taxon>Dikarya</taxon>
        <taxon>Basidiomycota</taxon>
        <taxon>Agaricomycotina</taxon>
        <taxon>Agaricomycetes</taxon>
        <taxon>Polyporales</taxon>
        <taxon>Steccherinaceae</taxon>
        <taxon>Antrodiella</taxon>
    </lineage>
</organism>
<sequence>MSILIPTGARNLTDNERMLAIISRRVNAAVAVSDQLDRSAFLTNVAKELRGDPSSRLPYSLAKAFLIMRQTHCLDQARMDEPSDMVEKSVVARVVYHDDGQEVDMEGLTGFGDEWWNIRSSTPKAAPDTESAKTTGDDNDRKPQVQPHRPLTIRIPARDPATVRDESSVGDHAPSDNPTPTPDDSPVRNVTSAHDDETDDVNLRVRDDTAAEVGRPAGDAHQVRTPPPTSGGMPRRAGKRRHSVLGDESRKRANTGPGEVDADREAHPDQHLHTRFPDTDTDTYATGPVQISEFNCLGGHDVTSAIQCGECAKRDVPCQWNLQKNFSCETCRKEHISCSLRPIGSRTGDTVRTNQATRFLIAFHYQLMWDRSTGKPLPDSSMTGPAVPEPAGKVPKARRKEKKTKGKGKAESNIEGESKVAPVPSVSTGGPKRSSGGGSGVWVSLPPSRRSVRLQPQTDRLEILEQRMARMEQTLQEILRAVTGSSEAPAVPAAGPSTHVRDQSQESPVHATSLREGEDTPPHAPVAGPSTQRRVAGRPRTPAAIVYYTAMASPPSDR</sequence>
<evidence type="ECO:0008006" key="5">
    <source>
        <dbReference type="Google" id="ProtNLM"/>
    </source>
</evidence>
<proteinExistence type="predicted"/>
<evidence type="ECO:0000313" key="4">
    <source>
        <dbReference type="Proteomes" id="UP000308730"/>
    </source>
</evidence>
<feature type="compositionally biased region" description="Basic and acidic residues" evidence="2">
    <location>
        <begin position="261"/>
        <end position="278"/>
    </location>
</feature>
<feature type="region of interest" description="Disordered" evidence="2">
    <location>
        <begin position="485"/>
        <end position="541"/>
    </location>
</feature>
<evidence type="ECO:0000256" key="2">
    <source>
        <dbReference type="SAM" id="MobiDB-lite"/>
    </source>
</evidence>
<dbReference type="AlphaFoldDB" id="A0A4S4M7B7"/>
<keyword evidence="4" id="KW-1185">Reference proteome</keyword>
<protein>
    <recommendedName>
        <fullName evidence="5">Zn(2)-C6 fungal-type domain-containing protein</fullName>
    </recommendedName>
</protein>
<evidence type="ECO:0000256" key="1">
    <source>
        <dbReference type="SAM" id="Coils"/>
    </source>
</evidence>
<keyword evidence="1" id="KW-0175">Coiled coil</keyword>
<dbReference type="EMBL" id="SGPM01000466">
    <property type="protein sequence ID" value="THH21059.1"/>
    <property type="molecule type" value="Genomic_DNA"/>
</dbReference>
<feature type="region of interest" description="Disordered" evidence="2">
    <location>
        <begin position="119"/>
        <end position="282"/>
    </location>
</feature>
<reference evidence="3 4" key="1">
    <citation type="submission" date="2019-02" db="EMBL/GenBank/DDBJ databases">
        <title>Genome sequencing of the rare red list fungi Antrodiella citrinella (Flaviporus citrinellus).</title>
        <authorList>
            <person name="Buettner E."/>
            <person name="Kellner H."/>
        </authorList>
    </citation>
    <scope>NUCLEOTIDE SEQUENCE [LARGE SCALE GENOMIC DNA]</scope>
    <source>
        <strain evidence="3 4">DSM 108506</strain>
    </source>
</reference>
<gene>
    <name evidence="3" type="ORF">EUX98_g8465</name>
</gene>
<feature type="compositionally biased region" description="Basic and acidic residues" evidence="2">
    <location>
        <begin position="408"/>
        <end position="418"/>
    </location>
</feature>
<name>A0A4S4M7B7_9APHY</name>
<feature type="coiled-coil region" evidence="1">
    <location>
        <begin position="454"/>
        <end position="481"/>
    </location>
</feature>
<feature type="compositionally biased region" description="Basic residues" evidence="2">
    <location>
        <begin position="395"/>
        <end position="407"/>
    </location>
</feature>
<accession>A0A4S4M7B7</accession>
<evidence type="ECO:0000313" key="3">
    <source>
        <dbReference type="EMBL" id="THH21059.1"/>
    </source>
</evidence>
<dbReference type="Proteomes" id="UP000308730">
    <property type="component" value="Unassembled WGS sequence"/>
</dbReference>